<evidence type="ECO:0000256" key="5">
    <source>
        <dbReference type="ARBA" id="ARBA00023136"/>
    </source>
</evidence>
<dbReference type="PANTHER" id="PTHR10994">
    <property type="entry name" value="RETICULON"/>
    <property type="match status" value="1"/>
</dbReference>
<evidence type="ECO:0000259" key="7">
    <source>
        <dbReference type="PROSITE" id="PS50845"/>
    </source>
</evidence>
<keyword evidence="5 6" id="KW-0472">Membrane</keyword>
<comment type="caution">
    <text evidence="8">The sequence shown here is derived from an EMBL/GenBank/DDBJ whole genome shotgun (WGS) entry which is preliminary data.</text>
</comment>
<proteinExistence type="predicted"/>
<name>A0AA41RWM4_PAPNU</name>
<evidence type="ECO:0000313" key="8">
    <source>
        <dbReference type="EMBL" id="MCL7024370.1"/>
    </source>
</evidence>
<evidence type="ECO:0000256" key="1">
    <source>
        <dbReference type="ARBA" id="ARBA00004477"/>
    </source>
</evidence>
<feature type="domain" description="Reticulon" evidence="7">
    <location>
        <begin position="21"/>
        <end position="170"/>
    </location>
</feature>
<evidence type="ECO:0000256" key="4">
    <source>
        <dbReference type="ARBA" id="ARBA00022989"/>
    </source>
</evidence>
<dbReference type="PROSITE" id="PS50845">
    <property type="entry name" value="RETICULON"/>
    <property type="match status" value="1"/>
</dbReference>
<keyword evidence="3 6" id="KW-0256">Endoplasmic reticulum</keyword>
<feature type="transmembrane region" description="Helical" evidence="6">
    <location>
        <begin position="116"/>
        <end position="139"/>
    </location>
</feature>
<dbReference type="InterPro" id="IPR045064">
    <property type="entry name" value="Reticulon-like"/>
</dbReference>
<evidence type="ECO:0000256" key="6">
    <source>
        <dbReference type="RuleBase" id="RU363132"/>
    </source>
</evidence>
<keyword evidence="4 6" id="KW-1133">Transmembrane helix</keyword>
<dbReference type="PANTHER" id="PTHR10994:SF193">
    <property type="entry name" value="RETICULON-LIKE PROTEIN"/>
    <property type="match status" value="1"/>
</dbReference>
<organism evidence="8 9">
    <name type="scientific">Papaver nudicaule</name>
    <name type="common">Iceland poppy</name>
    <dbReference type="NCBI Taxonomy" id="74823"/>
    <lineage>
        <taxon>Eukaryota</taxon>
        <taxon>Viridiplantae</taxon>
        <taxon>Streptophyta</taxon>
        <taxon>Embryophyta</taxon>
        <taxon>Tracheophyta</taxon>
        <taxon>Spermatophyta</taxon>
        <taxon>Magnoliopsida</taxon>
        <taxon>Ranunculales</taxon>
        <taxon>Papaveraceae</taxon>
        <taxon>Papaveroideae</taxon>
        <taxon>Papaver</taxon>
    </lineage>
</organism>
<sequence length="170" mass="19320">MVKCDHCSIMCTRLSNDTDDDGKDAADVFLGGATVAWVLFELLEYHLLTLVCHCAILSLDVLFLWSNASTFIQKSRPKIPEAHLPEEPFLQIAAGLRIEINKALGCFREIAVIPGLWVLSVVGVWCNFLTLFYIVFVLLHTVPVLYERYEDQVDNFAEKAKHEMKKQYVV</sequence>
<dbReference type="GO" id="GO:0005789">
    <property type="term" value="C:endoplasmic reticulum membrane"/>
    <property type="evidence" value="ECO:0007669"/>
    <property type="project" value="UniProtKB-SubCell"/>
</dbReference>
<dbReference type="AlphaFoldDB" id="A0AA41RWM4"/>
<reference evidence="8" key="1">
    <citation type="submission" date="2022-03" db="EMBL/GenBank/DDBJ databases">
        <title>A functionally conserved STORR gene fusion in Papaver species that diverged 16.8 million years ago.</title>
        <authorList>
            <person name="Catania T."/>
        </authorList>
    </citation>
    <scope>NUCLEOTIDE SEQUENCE</scope>
    <source>
        <strain evidence="8">S-191538</strain>
    </source>
</reference>
<evidence type="ECO:0000256" key="2">
    <source>
        <dbReference type="ARBA" id="ARBA00022692"/>
    </source>
</evidence>
<dbReference type="GO" id="GO:0009617">
    <property type="term" value="P:response to bacterium"/>
    <property type="evidence" value="ECO:0007669"/>
    <property type="project" value="InterPro"/>
</dbReference>
<evidence type="ECO:0000256" key="3">
    <source>
        <dbReference type="ARBA" id="ARBA00022824"/>
    </source>
</evidence>
<dbReference type="Pfam" id="PF02453">
    <property type="entry name" value="Reticulon"/>
    <property type="match status" value="1"/>
</dbReference>
<dbReference type="Proteomes" id="UP001177140">
    <property type="component" value="Unassembled WGS sequence"/>
</dbReference>
<keyword evidence="2 6" id="KW-0812">Transmembrane</keyword>
<comment type="caution">
    <text evidence="6">Lacks conserved residue(s) required for the propagation of feature annotation.</text>
</comment>
<protein>
    <recommendedName>
        <fullName evidence="6">Reticulon-like protein</fullName>
    </recommendedName>
</protein>
<dbReference type="EMBL" id="JAJJMA010033696">
    <property type="protein sequence ID" value="MCL7024370.1"/>
    <property type="molecule type" value="Genomic_DNA"/>
</dbReference>
<comment type="subcellular location">
    <subcellularLocation>
        <location evidence="1 6">Endoplasmic reticulum membrane</location>
        <topology evidence="1 6">Multi-pass membrane protein</topology>
    </subcellularLocation>
</comment>
<evidence type="ECO:0000313" key="9">
    <source>
        <dbReference type="Proteomes" id="UP001177140"/>
    </source>
</evidence>
<accession>A0AA41RWM4</accession>
<dbReference type="InterPro" id="IPR003388">
    <property type="entry name" value="Reticulon"/>
</dbReference>
<gene>
    <name evidence="8" type="ORF">MKW94_021023</name>
</gene>
<keyword evidence="9" id="KW-1185">Reference proteome</keyword>